<dbReference type="Pfam" id="PF05016">
    <property type="entry name" value="ParE_toxin"/>
    <property type="match status" value="1"/>
</dbReference>
<evidence type="ECO:0000313" key="2">
    <source>
        <dbReference type="EMBL" id="AJP72653.1"/>
    </source>
</evidence>
<dbReference type="RefSeq" id="WP_227698491.1">
    <property type="nucleotide sequence ID" value="NZ_CP010836.1"/>
</dbReference>
<protein>
    <recommendedName>
        <fullName evidence="4">Type II toxin-antitoxin system RelE/ParE family toxin</fullName>
    </recommendedName>
</protein>
<evidence type="ECO:0000313" key="3">
    <source>
        <dbReference type="Proteomes" id="UP000032300"/>
    </source>
</evidence>
<dbReference type="KEGG" id="sphi:TS85_14010"/>
<organism evidence="2 3">
    <name type="scientific">Sphingomonas hengshuiensis</name>
    <dbReference type="NCBI Taxonomy" id="1609977"/>
    <lineage>
        <taxon>Bacteria</taxon>
        <taxon>Pseudomonadati</taxon>
        <taxon>Pseudomonadota</taxon>
        <taxon>Alphaproteobacteria</taxon>
        <taxon>Sphingomonadales</taxon>
        <taxon>Sphingomonadaceae</taxon>
        <taxon>Sphingomonas</taxon>
    </lineage>
</organism>
<reference evidence="2 3" key="1">
    <citation type="journal article" date="2015" name="Int. J. Syst. Evol. Microbiol.">
        <title>Sphingomonas hengshuiensis sp. nov., isolated from lake wetland.</title>
        <authorList>
            <person name="Wei S."/>
            <person name="Wang T."/>
            <person name="Liu H."/>
            <person name="Zhang C."/>
            <person name="Guo J."/>
            <person name="Wang Q."/>
            <person name="Liang K."/>
            <person name="Zhang Z."/>
        </authorList>
    </citation>
    <scope>NUCLEOTIDE SEQUENCE [LARGE SCALE GENOMIC DNA]</scope>
    <source>
        <strain evidence="2 3">WHSC-8</strain>
    </source>
</reference>
<evidence type="ECO:0000256" key="1">
    <source>
        <dbReference type="ARBA" id="ARBA00022649"/>
    </source>
</evidence>
<keyword evidence="3" id="KW-1185">Reference proteome</keyword>
<dbReference type="AlphaFoldDB" id="A0A7U4J9F1"/>
<reference evidence="2 3" key="2">
    <citation type="submission" date="2015-02" db="EMBL/GenBank/DDBJ databases">
        <title>The complete genome of Sphingomonas hengshuiensis sp. WHSC-8 isolated from soil of Hengshui Lake.</title>
        <authorList>
            <person name="Wei S."/>
            <person name="Guo J."/>
            <person name="Su C."/>
            <person name="Wu R."/>
            <person name="Zhang Z."/>
            <person name="Liang K."/>
            <person name="Li H."/>
            <person name="Wang T."/>
            <person name="Liu H."/>
            <person name="Zhang C."/>
            <person name="Li Z."/>
            <person name="Wang Q."/>
            <person name="Meng J."/>
        </authorList>
    </citation>
    <scope>NUCLEOTIDE SEQUENCE [LARGE SCALE GENOMIC DNA]</scope>
    <source>
        <strain evidence="2 3">WHSC-8</strain>
    </source>
</reference>
<dbReference type="InterPro" id="IPR035093">
    <property type="entry name" value="RelE/ParE_toxin_dom_sf"/>
</dbReference>
<name>A0A7U4J9F1_9SPHN</name>
<accession>A0A7U4J9F1</accession>
<gene>
    <name evidence="2" type="ORF">TS85_14010</name>
</gene>
<dbReference type="InterPro" id="IPR007712">
    <property type="entry name" value="RelE/ParE_toxin"/>
</dbReference>
<evidence type="ECO:0008006" key="4">
    <source>
        <dbReference type="Google" id="ProtNLM"/>
    </source>
</evidence>
<dbReference type="Proteomes" id="UP000032300">
    <property type="component" value="Chromosome"/>
</dbReference>
<sequence>MSLYRLSPMAEGQVADIYGYTHAEWGADQADRYYNTLFDCFDAIADRRVAWRQISPAFGIGGWFCRCAHHFVYWRQKISGEIEVVAIVHERMHQMEQLRAAWEA</sequence>
<keyword evidence="1" id="KW-1277">Toxin-antitoxin system</keyword>
<dbReference type="EMBL" id="CP010836">
    <property type="protein sequence ID" value="AJP72653.1"/>
    <property type="molecule type" value="Genomic_DNA"/>
</dbReference>
<dbReference type="Gene3D" id="3.30.2310.20">
    <property type="entry name" value="RelE-like"/>
    <property type="match status" value="1"/>
</dbReference>
<proteinExistence type="predicted"/>